<dbReference type="GO" id="GO:0005634">
    <property type="term" value="C:nucleus"/>
    <property type="evidence" value="ECO:0007669"/>
    <property type="project" value="UniProtKB-SubCell"/>
</dbReference>
<reference evidence="10 11" key="1">
    <citation type="submission" date="2015-12" db="EMBL/GenBank/DDBJ databases">
        <title>The genome of Folsomia candida.</title>
        <authorList>
            <person name="Faddeeva A."/>
            <person name="Derks M.F."/>
            <person name="Anvar Y."/>
            <person name="Smit S."/>
            <person name="Van Straalen N."/>
            <person name="Roelofs D."/>
        </authorList>
    </citation>
    <scope>NUCLEOTIDE SEQUENCE [LARGE SCALE GENOMIC DNA]</scope>
    <source>
        <strain evidence="10 11">VU population</strain>
        <tissue evidence="10">Whole body</tissue>
    </source>
</reference>
<evidence type="ECO:0000313" key="11">
    <source>
        <dbReference type="Proteomes" id="UP000198287"/>
    </source>
</evidence>
<accession>A0A226E4N9</accession>
<comment type="function">
    <text evidence="7">Component of the SMC5-SMC6 complex, that promotes sister chromatid alignment after DNA damage and facilitates double-stranded DNA breaks (DSBs) repair via homologous recombination between sister chromatids.</text>
</comment>
<name>A0A226E4N9_FOLCA</name>
<evidence type="ECO:0000256" key="7">
    <source>
        <dbReference type="RuleBase" id="RU365071"/>
    </source>
</evidence>
<feature type="compositionally biased region" description="Acidic residues" evidence="8">
    <location>
        <begin position="43"/>
        <end position="54"/>
    </location>
</feature>
<dbReference type="InterPro" id="IPR014854">
    <property type="entry name" value="Nse4_C"/>
</dbReference>
<dbReference type="EMBL" id="LNIX01000007">
    <property type="protein sequence ID" value="OXA51994.1"/>
    <property type="molecule type" value="Genomic_DNA"/>
</dbReference>
<evidence type="ECO:0000313" key="10">
    <source>
        <dbReference type="EMBL" id="OXA51994.1"/>
    </source>
</evidence>
<keyword evidence="5 7" id="KW-0234">DNA repair</keyword>
<comment type="caution">
    <text evidence="10">The sequence shown here is derived from an EMBL/GenBank/DDBJ whole genome shotgun (WGS) entry which is preliminary data.</text>
</comment>
<dbReference type="PANTHER" id="PTHR16140:SF0">
    <property type="entry name" value="NON-STRUCTURAL MAINTENANCE OF CHROMOSOMES ELEMENT 4"/>
    <property type="match status" value="1"/>
</dbReference>
<dbReference type="AlphaFoldDB" id="A0A226E4N9"/>
<feature type="compositionally biased region" description="Polar residues" evidence="8">
    <location>
        <begin position="447"/>
        <end position="461"/>
    </location>
</feature>
<evidence type="ECO:0000256" key="5">
    <source>
        <dbReference type="ARBA" id="ARBA00023204"/>
    </source>
</evidence>
<comment type="subcellular location">
    <subcellularLocation>
        <location evidence="1 7">Nucleus</location>
    </subcellularLocation>
</comment>
<feature type="domain" description="Non-structural maintenance of chromosome element 4 C-terminal" evidence="9">
    <location>
        <begin position="290"/>
        <end position="379"/>
    </location>
</feature>
<keyword evidence="11" id="KW-1185">Reference proteome</keyword>
<feature type="region of interest" description="Disordered" evidence="8">
    <location>
        <begin position="1"/>
        <end position="69"/>
    </location>
</feature>
<dbReference type="PANTHER" id="PTHR16140">
    <property type="entry name" value="NON-STRUCTURAL MAINTENANCE OF CHROMOSOMES ELEMENT 4"/>
    <property type="match status" value="1"/>
</dbReference>
<keyword evidence="4 7" id="KW-0233">DNA recombination</keyword>
<evidence type="ECO:0000256" key="3">
    <source>
        <dbReference type="ARBA" id="ARBA00022763"/>
    </source>
</evidence>
<comment type="similarity">
    <text evidence="2 7">Belongs to the NSE4 family.</text>
</comment>
<evidence type="ECO:0000256" key="2">
    <source>
        <dbReference type="ARBA" id="ARBA00008997"/>
    </source>
</evidence>
<dbReference type="GO" id="GO:0006310">
    <property type="term" value="P:DNA recombination"/>
    <property type="evidence" value="ECO:0007669"/>
    <property type="project" value="UniProtKB-UniRule"/>
</dbReference>
<evidence type="ECO:0000259" key="9">
    <source>
        <dbReference type="Pfam" id="PF08743"/>
    </source>
</evidence>
<gene>
    <name evidence="10" type="ORF">Fcan01_13468</name>
</gene>
<evidence type="ECO:0000256" key="4">
    <source>
        <dbReference type="ARBA" id="ARBA00023172"/>
    </source>
</evidence>
<evidence type="ECO:0000256" key="1">
    <source>
        <dbReference type="ARBA" id="ARBA00004123"/>
    </source>
</evidence>
<feature type="compositionally biased region" description="Polar residues" evidence="8">
    <location>
        <begin position="56"/>
        <end position="66"/>
    </location>
</feature>
<dbReference type="OrthoDB" id="361242at2759"/>
<sequence>MSRSTRAARKRDEPEPEPETSMALASMADESASPPKAPKLLSEDESSEESDDSECGSGTTTVSSVPDATGGALRRKYNKLIDDCRKLEKREGFSSDVQAVMTKNIQSASSLFQQLSHTQPQVASENANRSQIMTETVGSTPGDLYMAFLHTKMISEVLRSKTDSIGASNSGFKMDEFISNVKRKAVTDADDLPAYSSKIVSKFLSMEFAVASKTLPLVTAVVGSFDRDAISVPKEKKPRAPIVRKRFDDVEKTQEEVNLVHYNKSEGPQKLAHHLSRLLRQHTRIHTEPTTLYEFCLDPGSLNKSIESIFYVAFLVHDGVAGLHKLAGSPMKDFAIEVKPEKRTEEDEQQQKQISSRRNTRNQYILSFSARMFKKLCQAASGDPIIPPYATMEGLQAMAACHDRLIDKQILEVMDTTNEGQGDSSHSNLYASIRNLKDIPIPIIVQVSSSEKSDRPSNQVPPQLERDSEVANGPTRVHSVTPKETRNGTSFTPRPRTAFTAPLRKITHRTVTATSEISSLLPWELDIGEKSTDFYISHRSEEH</sequence>
<evidence type="ECO:0000256" key="6">
    <source>
        <dbReference type="ARBA" id="ARBA00023242"/>
    </source>
</evidence>
<evidence type="ECO:0000256" key="8">
    <source>
        <dbReference type="SAM" id="MobiDB-lite"/>
    </source>
</evidence>
<proteinExistence type="inferred from homology"/>
<organism evidence="10 11">
    <name type="scientific">Folsomia candida</name>
    <name type="common">Springtail</name>
    <dbReference type="NCBI Taxonomy" id="158441"/>
    <lineage>
        <taxon>Eukaryota</taxon>
        <taxon>Metazoa</taxon>
        <taxon>Ecdysozoa</taxon>
        <taxon>Arthropoda</taxon>
        <taxon>Hexapoda</taxon>
        <taxon>Collembola</taxon>
        <taxon>Entomobryomorpha</taxon>
        <taxon>Isotomoidea</taxon>
        <taxon>Isotomidae</taxon>
        <taxon>Proisotominae</taxon>
        <taxon>Folsomia</taxon>
    </lineage>
</organism>
<dbReference type="GO" id="GO:0006281">
    <property type="term" value="P:DNA repair"/>
    <property type="evidence" value="ECO:0007669"/>
    <property type="project" value="UniProtKB-UniRule"/>
</dbReference>
<keyword evidence="6 7" id="KW-0539">Nucleus</keyword>
<feature type="region of interest" description="Disordered" evidence="8">
    <location>
        <begin position="447"/>
        <end position="496"/>
    </location>
</feature>
<dbReference type="Proteomes" id="UP000198287">
    <property type="component" value="Unassembled WGS sequence"/>
</dbReference>
<comment type="subunit">
    <text evidence="7">Component of the SMC5-SMC6 complex.</text>
</comment>
<dbReference type="Pfam" id="PF08743">
    <property type="entry name" value="Nse4_C"/>
    <property type="match status" value="1"/>
</dbReference>
<dbReference type="GO" id="GO:0030915">
    <property type="term" value="C:Smc5-Smc6 complex"/>
    <property type="evidence" value="ECO:0007669"/>
    <property type="project" value="UniProtKB-UniRule"/>
</dbReference>
<keyword evidence="3 7" id="KW-0227">DNA damage</keyword>
<dbReference type="InterPro" id="IPR027786">
    <property type="entry name" value="Nse4/EID"/>
</dbReference>
<protein>
    <recommendedName>
        <fullName evidence="7">Non-structural maintenance of chromosomes element 4</fullName>
    </recommendedName>
</protein>
<feature type="region of interest" description="Disordered" evidence="8">
    <location>
        <begin position="339"/>
        <end position="359"/>
    </location>
</feature>